<dbReference type="AlphaFoldDB" id="A0A6A6YAP4"/>
<sequence>MTEPDPSLLGCSNKTLLEIAKYLQDEPTALRNLRQSCKRSHEVGDSALFEDVHLDRVPPSGKMDTEKGMLAEAEEAKERDAVKKRAEAREWQEIVEVNNVEGDKEIEL</sequence>
<evidence type="ECO:0000313" key="2">
    <source>
        <dbReference type="Proteomes" id="UP000504636"/>
    </source>
</evidence>
<accession>A0A6A6YAP4</accession>
<dbReference type="EMBL" id="MU003708">
    <property type="protein sequence ID" value="KAF2805896.1"/>
    <property type="molecule type" value="Genomic_DNA"/>
</dbReference>
<dbReference type="GeneID" id="54466759"/>
<proteinExistence type="predicted"/>
<name>A0A6A6YAP4_9PEZI</name>
<keyword evidence="2" id="KW-1185">Reference proteome</keyword>
<dbReference type="RefSeq" id="XP_033572860.1">
    <property type="nucleotide sequence ID" value="XM_033725866.1"/>
</dbReference>
<reference evidence="3" key="3">
    <citation type="submission" date="2025-04" db="UniProtKB">
        <authorList>
            <consortium name="RefSeq"/>
        </authorList>
    </citation>
    <scope>IDENTIFICATION</scope>
    <source>
        <strain evidence="3">CBS 304.34</strain>
    </source>
</reference>
<organism evidence="1">
    <name type="scientific">Mytilinidion resinicola</name>
    <dbReference type="NCBI Taxonomy" id="574789"/>
    <lineage>
        <taxon>Eukaryota</taxon>
        <taxon>Fungi</taxon>
        <taxon>Dikarya</taxon>
        <taxon>Ascomycota</taxon>
        <taxon>Pezizomycotina</taxon>
        <taxon>Dothideomycetes</taxon>
        <taxon>Pleosporomycetidae</taxon>
        <taxon>Mytilinidiales</taxon>
        <taxon>Mytilinidiaceae</taxon>
        <taxon>Mytilinidion</taxon>
    </lineage>
</organism>
<protein>
    <recommendedName>
        <fullName evidence="4">F-box domain-containing protein</fullName>
    </recommendedName>
</protein>
<dbReference type="Proteomes" id="UP000504636">
    <property type="component" value="Unplaced"/>
</dbReference>
<reference evidence="1 3" key="1">
    <citation type="journal article" date="2020" name="Stud. Mycol.">
        <title>101 Dothideomycetes genomes: a test case for predicting lifestyles and emergence of pathogens.</title>
        <authorList>
            <person name="Haridas S."/>
            <person name="Albert R."/>
            <person name="Binder M."/>
            <person name="Bloem J."/>
            <person name="Labutti K."/>
            <person name="Salamov A."/>
            <person name="Andreopoulos B."/>
            <person name="Baker S."/>
            <person name="Barry K."/>
            <person name="Bills G."/>
            <person name="Bluhm B."/>
            <person name="Cannon C."/>
            <person name="Castanera R."/>
            <person name="Culley D."/>
            <person name="Daum C."/>
            <person name="Ezra D."/>
            <person name="Gonzalez J."/>
            <person name="Henrissat B."/>
            <person name="Kuo A."/>
            <person name="Liang C."/>
            <person name="Lipzen A."/>
            <person name="Lutzoni F."/>
            <person name="Magnuson J."/>
            <person name="Mondo S."/>
            <person name="Nolan M."/>
            <person name="Ohm R."/>
            <person name="Pangilinan J."/>
            <person name="Park H.-J."/>
            <person name="Ramirez L."/>
            <person name="Alfaro M."/>
            <person name="Sun H."/>
            <person name="Tritt A."/>
            <person name="Yoshinaga Y."/>
            <person name="Zwiers L.-H."/>
            <person name="Turgeon B."/>
            <person name="Goodwin S."/>
            <person name="Spatafora J."/>
            <person name="Crous P."/>
            <person name="Grigoriev I."/>
        </authorList>
    </citation>
    <scope>NUCLEOTIDE SEQUENCE</scope>
    <source>
        <strain evidence="1 3">CBS 304.34</strain>
    </source>
</reference>
<evidence type="ECO:0000313" key="1">
    <source>
        <dbReference type="EMBL" id="KAF2805896.1"/>
    </source>
</evidence>
<reference evidence="3" key="2">
    <citation type="submission" date="2020-04" db="EMBL/GenBank/DDBJ databases">
        <authorList>
            <consortium name="NCBI Genome Project"/>
        </authorList>
    </citation>
    <scope>NUCLEOTIDE SEQUENCE</scope>
    <source>
        <strain evidence="3">CBS 304.34</strain>
    </source>
</reference>
<gene>
    <name evidence="1 3" type="ORF">BDZ99DRAFT_524140</name>
</gene>
<evidence type="ECO:0000313" key="3">
    <source>
        <dbReference type="RefSeq" id="XP_033572860.1"/>
    </source>
</evidence>
<evidence type="ECO:0008006" key="4">
    <source>
        <dbReference type="Google" id="ProtNLM"/>
    </source>
</evidence>